<reference evidence="1" key="2">
    <citation type="submission" date="2007-03" db="EMBL/GenBank/DDBJ databases">
        <authorList>
            <consortium name="The International Medicago Genome Annotation Group"/>
        </authorList>
    </citation>
    <scope>NUCLEOTIDE SEQUENCE</scope>
</reference>
<gene>
    <name evidence="1" type="ORF">MtrDRAFT_AC174468g9v1</name>
</gene>
<reference evidence="1" key="1">
    <citation type="submission" date="2006-01" db="EMBL/GenBank/DDBJ databases">
        <authorList>
            <person name="Town C.D."/>
        </authorList>
    </citation>
    <scope>NUCLEOTIDE SEQUENCE</scope>
</reference>
<evidence type="ECO:0000313" key="1">
    <source>
        <dbReference type="EMBL" id="ABN09150.1"/>
    </source>
</evidence>
<accession>A2Q6D0</accession>
<proteinExistence type="predicted"/>
<dbReference type="AlphaFoldDB" id="A2Q6D0"/>
<dbReference type="EMBL" id="AC174468">
    <property type="protein sequence ID" value="ABN09150.1"/>
    <property type="molecule type" value="Genomic_DNA"/>
</dbReference>
<sequence>MLGTLDNAFSTKFCTPGDHKSMPGAHNTFFQWVF</sequence>
<organism evidence="1">
    <name type="scientific">Medicago truncatula</name>
    <name type="common">Barrel medic</name>
    <name type="synonym">Medicago tribuloides</name>
    <dbReference type="NCBI Taxonomy" id="3880"/>
    <lineage>
        <taxon>Eukaryota</taxon>
        <taxon>Viridiplantae</taxon>
        <taxon>Streptophyta</taxon>
        <taxon>Embryophyta</taxon>
        <taxon>Tracheophyta</taxon>
        <taxon>Spermatophyta</taxon>
        <taxon>Magnoliopsida</taxon>
        <taxon>eudicotyledons</taxon>
        <taxon>Gunneridae</taxon>
        <taxon>Pentapetalae</taxon>
        <taxon>rosids</taxon>
        <taxon>fabids</taxon>
        <taxon>Fabales</taxon>
        <taxon>Fabaceae</taxon>
        <taxon>Papilionoideae</taxon>
        <taxon>50 kb inversion clade</taxon>
        <taxon>NPAAA clade</taxon>
        <taxon>Hologalegina</taxon>
        <taxon>IRL clade</taxon>
        <taxon>Trifolieae</taxon>
        <taxon>Medicago</taxon>
    </lineage>
</organism>
<name>A2Q6D0_MEDTR</name>
<protein>
    <submittedName>
        <fullName evidence="1">Uncharacterized protein</fullName>
    </submittedName>
</protein>